<name>A0A9P5PQI9_9AGAR</name>
<protein>
    <submittedName>
        <fullName evidence="1">Uncharacterized protein</fullName>
    </submittedName>
</protein>
<organism evidence="1 2">
    <name type="scientific">Rhodocollybia butyracea</name>
    <dbReference type="NCBI Taxonomy" id="206335"/>
    <lineage>
        <taxon>Eukaryota</taxon>
        <taxon>Fungi</taxon>
        <taxon>Dikarya</taxon>
        <taxon>Basidiomycota</taxon>
        <taxon>Agaricomycotina</taxon>
        <taxon>Agaricomycetes</taxon>
        <taxon>Agaricomycetidae</taxon>
        <taxon>Agaricales</taxon>
        <taxon>Marasmiineae</taxon>
        <taxon>Omphalotaceae</taxon>
        <taxon>Rhodocollybia</taxon>
    </lineage>
</organism>
<dbReference type="EMBL" id="JADNRY010000064">
    <property type="protein sequence ID" value="KAF9068198.1"/>
    <property type="molecule type" value="Genomic_DNA"/>
</dbReference>
<sequence length="66" mass="7525">MFGVPKHVYSFLTHHKEYCPTTNHLLLPPLGKADSYCWDSVFEVGLPRQEPEYRSLLAHVCSFAGC</sequence>
<evidence type="ECO:0000313" key="2">
    <source>
        <dbReference type="Proteomes" id="UP000772434"/>
    </source>
</evidence>
<proteinExistence type="predicted"/>
<dbReference type="OrthoDB" id="3182677at2759"/>
<keyword evidence="2" id="KW-1185">Reference proteome</keyword>
<dbReference type="AlphaFoldDB" id="A0A9P5PQI9"/>
<comment type="caution">
    <text evidence="1">The sequence shown here is derived from an EMBL/GenBank/DDBJ whole genome shotgun (WGS) entry which is preliminary data.</text>
</comment>
<accession>A0A9P5PQI9</accession>
<reference evidence="1" key="1">
    <citation type="submission" date="2020-11" db="EMBL/GenBank/DDBJ databases">
        <authorList>
            <consortium name="DOE Joint Genome Institute"/>
            <person name="Ahrendt S."/>
            <person name="Riley R."/>
            <person name="Andreopoulos W."/>
            <person name="Labutti K."/>
            <person name="Pangilinan J."/>
            <person name="Ruiz-Duenas F.J."/>
            <person name="Barrasa J.M."/>
            <person name="Sanchez-Garcia M."/>
            <person name="Camarero S."/>
            <person name="Miyauchi S."/>
            <person name="Serrano A."/>
            <person name="Linde D."/>
            <person name="Babiker R."/>
            <person name="Drula E."/>
            <person name="Ayuso-Fernandez I."/>
            <person name="Pacheco R."/>
            <person name="Padilla G."/>
            <person name="Ferreira P."/>
            <person name="Barriuso J."/>
            <person name="Kellner H."/>
            <person name="Castanera R."/>
            <person name="Alfaro M."/>
            <person name="Ramirez L."/>
            <person name="Pisabarro A.G."/>
            <person name="Kuo A."/>
            <person name="Tritt A."/>
            <person name="Lipzen A."/>
            <person name="He G."/>
            <person name="Yan M."/>
            <person name="Ng V."/>
            <person name="Cullen D."/>
            <person name="Martin F."/>
            <person name="Rosso M.-N."/>
            <person name="Henrissat B."/>
            <person name="Hibbett D."/>
            <person name="Martinez A.T."/>
            <person name="Grigoriev I.V."/>
        </authorList>
    </citation>
    <scope>NUCLEOTIDE SEQUENCE</scope>
    <source>
        <strain evidence="1">AH 40177</strain>
    </source>
</reference>
<gene>
    <name evidence="1" type="ORF">BDP27DRAFT_1327780</name>
</gene>
<evidence type="ECO:0000313" key="1">
    <source>
        <dbReference type="EMBL" id="KAF9068198.1"/>
    </source>
</evidence>
<dbReference type="Proteomes" id="UP000772434">
    <property type="component" value="Unassembled WGS sequence"/>
</dbReference>